<dbReference type="Proteomes" id="UP000807469">
    <property type="component" value="Unassembled WGS sequence"/>
</dbReference>
<gene>
    <name evidence="1" type="ORF">BDN70DRAFT_148118</name>
</gene>
<comment type="caution">
    <text evidence="1">The sequence shown here is derived from an EMBL/GenBank/DDBJ whole genome shotgun (WGS) entry which is preliminary data.</text>
</comment>
<reference evidence="1" key="1">
    <citation type="submission" date="2020-11" db="EMBL/GenBank/DDBJ databases">
        <authorList>
            <consortium name="DOE Joint Genome Institute"/>
            <person name="Ahrendt S."/>
            <person name="Riley R."/>
            <person name="Andreopoulos W."/>
            <person name="Labutti K."/>
            <person name="Pangilinan J."/>
            <person name="Ruiz-Duenas F.J."/>
            <person name="Barrasa J.M."/>
            <person name="Sanchez-Garcia M."/>
            <person name="Camarero S."/>
            <person name="Miyauchi S."/>
            <person name="Serrano A."/>
            <person name="Linde D."/>
            <person name="Babiker R."/>
            <person name="Drula E."/>
            <person name="Ayuso-Fernandez I."/>
            <person name="Pacheco R."/>
            <person name="Padilla G."/>
            <person name="Ferreira P."/>
            <person name="Barriuso J."/>
            <person name="Kellner H."/>
            <person name="Castanera R."/>
            <person name="Alfaro M."/>
            <person name="Ramirez L."/>
            <person name="Pisabarro A.G."/>
            <person name="Kuo A."/>
            <person name="Tritt A."/>
            <person name="Lipzen A."/>
            <person name="He G."/>
            <person name="Yan M."/>
            <person name="Ng V."/>
            <person name="Cullen D."/>
            <person name="Martin F."/>
            <person name="Rosso M.-N."/>
            <person name="Henrissat B."/>
            <person name="Hibbett D."/>
            <person name="Martinez A.T."/>
            <person name="Grigoriev I.V."/>
        </authorList>
    </citation>
    <scope>NUCLEOTIDE SEQUENCE</scope>
    <source>
        <strain evidence="1">CIRM-BRFM 674</strain>
    </source>
</reference>
<keyword evidence="2" id="KW-1185">Reference proteome</keyword>
<proteinExistence type="predicted"/>
<organism evidence="1 2">
    <name type="scientific">Pholiota conissans</name>
    <dbReference type="NCBI Taxonomy" id="109636"/>
    <lineage>
        <taxon>Eukaryota</taxon>
        <taxon>Fungi</taxon>
        <taxon>Dikarya</taxon>
        <taxon>Basidiomycota</taxon>
        <taxon>Agaricomycotina</taxon>
        <taxon>Agaricomycetes</taxon>
        <taxon>Agaricomycetidae</taxon>
        <taxon>Agaricales</taxon>
        <taxon>Agaricineae</taxon>
        <taxon>Strophariaceae</taxon>
        <taxon>Pholiota</taxon>
    </lineage>
</organism>
<protein>
    <submittedName>
        <fullName evidence="1">Uncharacterized protein</fullName>
    </submittedName>
</protein>
<accession>A0A9P5YX76</accession>
<evidence type="ECO:0000313" key="2">
    <source>
        <dbReference type="Proteomes" id="UP000807469"/>
    </source>
</evidence>
<evidence type="ECO:0000313" key="1">
    <source>
        <dbReference type="EMBL" id="KAF9476831.1"/>
    </source>
</evidence>
<name>A0A9P5YX76_9AGAR</name>
<dbReference type="EMBL" id="MU155280">
    <property type="protein sequence ID" value="KAF9476831.1"/>
    <property type="molecule type" value="Genomic_DNA"/>
</dbReference>
<dbReference type="AlphaFoldDB" id="A0A9P5YX76"/>
<sequence length="102" mass="11997">MSSPWSMVTPLHPSFVYRPMGWSHLRQTSSSDVLYEIDIVTAYGVRGLRAQSHVCDFVLSVVFSVYWKCDELRQRRMAREQYSGYKLYRVCIGGYWDYRGGR</sequence>